<evidence type="ECO:0000313" key="1">
    <source>
        <dbReference type="EMBL" id="MBF4769602.1"/>
    </source>
</evidence>
<gene>
    <name evidence="1" type="ORF">ISU10_17685</name>
</gene>
<dbReference type="RefSeq" id="WP_194697749.1">
    <property type="nucleotide sequence ID" value="NZ_JADKPO010000028.1"/>
</dbReference>
<sequence length="56" mass="6270">MSVASIDHSIDLTVDHTVHDDRSDGVDITAWLDHTASLRREFTGYVPRHRADGPAR</sequence>
<evidence type="ECO:0000313" key="2">
    <source>
        <dbReference type="Proteomes" id="UP000660668"/>
    </source>
</evidence>
<dbReference type="AlphaFoldDB" id="A0A930YJS0"/>
<reference evidence="1" key="1">
    <citation type="submission" date="2020-11" db="EMBL/GenBank/DDBJ databases">
        <title>Nocardioides cynanchi sp. nov., isolated from soil of rhizosphere of Cynanchum wilfordii.</title>
        <authorList>
            <person name="Lee J.-S."/>
            <person name="Suh M.K."/>
            <person name="Kim J.-S."/>
        </authorList>
    </citation>
    <scope>NUCLEOTIDE SEQUENCE</scope>
    <source>
        <strain evidence="1">KCTC 19276</strain>
    </source>
</reference>
<accession>A0A930YJS0</accession>
<comment type="caution">
    <text evidence="1">The sequence shown here is derived from an EMBL/GenBank/DDBJ whole genome shotgun (WGS) entry which is preliminary data.</text>
</comment>
<proteinExistence type="predicted"/>
<dbReference type="Proteomes" id="UP000660668">
    <property type="component" value="Unassembled WGS sequence"/>
</dbReference>
<keyword evidence="2" id="KW-1185">Reference proteome</keyword>
<name>A0A930YJS0_9ACTN</name>
<protein>
    <submittedName>
        <fullName evidence="1">Uncharacterized protein</fullName>
    </submittedName>
</protein>
<organism evidence="1 2">
    <name type="scientific">Nocardioides agariphilus</name>
    <dbReference type="NCBI Taxonomy" id="433664"/>
    <lineage>
        <taxon>Bacteria</taxon>
        <taxon>Bacillati</taxon>
        <taxon>Actinomycetota</taxon>
        <taxon>Actinomycetes</taxon>
        <taxon>Propionibacteriales</taxon>
        <taxon>Nocardioidaceae</taxon>
        <taxon>Nocardioides</taxon>
    </lineage>
</organism>
<dbReference type="EMBL" id="JADKPO010000028">
    <property type="protein sequence ID" value="MBF4769602.1"/>
    <property type="molecule type" value="Genomic_DNA"/>
</dbReference>